<evidence type="ECO:0000256" key="1">
    <source>
        <dbReference type="SAM" id="SignalP"/>
    </source>
</evidence>
<evidence type="ECO:0000313" key="3">
    <source>
        <dbReference type="Proteomes" id="UP000285575"/>
    </source>
</evidence>
<dbReference type="AlphaFoldDB" id="A0A437RR77"/>
<keyword evidence="1" id="KW-0732">Signal</keyword>
<feature type="chain" id="PRO_5019153261" evidence="1">
    <location>
        <begin position="25"/>
        <end position="402"/>
    </location>
</feature>
<keyword evidence="3" id="KW-1185">Reference proteome</keyword>
<comment type="caution">
    <text evidence="2">The sequence shown here is derived from an EMBL/GenBank/DDBJ whole genome shotgun (WGS) entry which is preliminary data.</text>
</comment>
<sequence>MKLWTVLLPRLLPLWLATAAGAGAQPAGSPAAAAPSTPSAPSAPAPIALAAEAPTWHLWRGYQVWRDELPDTLPAEQVEIVVLSPDQRCRPPATAKVFGLSLGPGVDPATQRFCSALQAYTAAPPGPALPVPVRLATQALPSRQPAAIVAALAPAPQRRYVALVVWQWREDRSDLFWLFEEAVIDRDTGRWLWHAGRSQRVFMFDRKAIEETLPQALQTLLRHEIPRDLLRRGWWREAVPLADSRWVPAAEMASWKPAEGRAGLVFVNEMPNKLAEPLLGGAKLWPAGTAEQPEPPGGDITTRSTRRWVQGTPLLGTRTHALLDLPAGDYLLRVGEQPQPLRVEAGRITALRLQRQALTAIPQTSTEPEAWWRERGLPRLRHAFLAEPPQQGAEGLVSWFQP</sequence>
<evidence type="ECO:0000313" key="2">
    <source>
        <dbReference type="EMBL" id="RVU49283.1"/>
    </source>
</evidence>
<dbReference type="Proteomes" id="UP000285575">
    <property type="component" value="Unassembled WGS sequence"/>
</dbReference>
<feature type="signal peptide" evidence="1">
    <location>
        <begin position="1"/>
        <end position="24"/>
    </location>
</feature>
<dbReference type="EMBL" id="SACR01000001">
    <property type="protein sequence ID" value="RVU49283.1"/>
    <property type="molecule type" value="Genomic_DNA"/>
</dbReference>
<name>A0A437RR77_9BURK</name>
<protein>
    <submittedName>
        <fullName evidence="2">Uncharacterized protein</fullName>
    </submittedName>
</protein>
<gene>
    <name evidence="2" type="ORF">EOE66_01535</name>
</gene>
<organism evidence="2 3">
    <name type="scientific">Rubrivivax rivuli</name>
    <dbReference type="NCBI Taxonomy" id="1862385"/>
    <lineage>
        <taxon>Bacteria</taxon>
        <taxon>Pseudomonadati</taxon>
        <taxon>Pseudomonadota</taxon>
        <taxon>Betaproteobacteria</taxon>
        <taxon>Burkholderiales</taxon>
        <taxon>Sphaerotilaceae</taxon>
        <taxon>Rubrivivax</taxon>
    </lineage>
</organism>
<reference evidence="2 3" key="1">
    <citation type="submission" date="2019-01" db="EMBL/GenBank/DDBJ databases">
        <authorList>
            <person name="Chen W.-M."/>
        </authorList>
    </citation>
    <scope>NUCLEOTIDE SEQUENCE [LARGE SCALE GENOMIC DNA]</scope>
    <source>
        <strain evidence="2 3">KYPY4</strain>
    </source>
</reference>
<dbReference type="RefSeq" id="WP_128226920.1">
    <property type="nucleotide sequence ID" value="NZ_SACR01000001.1"/>
</dbReference>
<accession>A0A437RR77</accession>
<proteinExistence type="predicted"/>